<dbReference type="InterPro" id="IPR011032">
    <property type="entry name" value="GroES-like_sf"/>
</dbReference>
<dbReference type="Pfam" id="PF08240">
    <property type="entry name" value="ADH_N"/>
    <property type="match status" value="1"/>
</dbReference>
<dbReference type="SMART" id="SM00829">
    <property type="entry name" value="PKS_ER"/>
    <property type="match status" value="1"/>
</dbReference>
<dbReference type="Pfam" id="PF00698">
    <property type="entry name" value="Acyl_transf_1"/>
    <property type="match status" value="1"/>
</dbReference>
<evidence type="ECO:0000256" key="3">
    <source>
        <dbReference type="ARBA" id="ARBA00022679"/>
    </source>
</evidence>
<dbReference type="SUPFAM" id="SSF51735">
    <property type="entry name" value="NAD(P)-binding Rossmann-fold domains"/>
    <property type="match status" value="2"/>
</dbReference>
<dbReference type="InterPro" id="IPR013154">
    <property type="entry name" value="ADH-like_N"/>
</dbReference>
<dbReference type="CDD" id="cd00833">
    <property type="entry name" value="PKS"/>
    <property type="match status" value="1"/>
</dbReference>
<dbReference type="GO" id="GO:0006633">
    <property type="term" value="P:fatty acid biosynthetic process"/>
    <property type="evidence" value="ECO:0007669"/>
    <property type="project" value="InterPro"/>
</dbReference>
<dbReference type="SMART" id="SM00827">
    <property type="entry name" value="PKS_AT"/>
    <property type="match status" value="1"/>
</dbReference>
<feature type="region of interest" description="C-terminal hotdog fold" evidence="8">
    <location>
        <begin position="1076"/>
        <end position="1231"/>
    </location>
</feature>
<dbReference type="Gene3D" id="3.40.47.10">
    <property type="match status" value="1"/>
</dbReference>
<feature type="domain" description="PKS/mFAS DH" evidence="11">
    <location>
        <begin position="930"/>
        <end position="1231"/>
    </location>
</feature>
<feature type="domain" description="Carrier" evidence="9">
    <location>
        <begin position="2238"/>
        <end position="2317"/>
    </location>
</feature>
<dbReference type="InterPro" id="IPR049900">
    <property type="entry name" value="PKS_mFAS_DH"/>
</dbReference>
<dbReference type="PANTHER" id="PTHR43775">
    <property type="entry name" value="FATTY ACID SYNTHASE"/>
    <property type="match status" value="1"/>
</dbReference>
<dbReference type="SUPFAM" id="SSF50129">
    <property type="entry name" value="GroES-like"/>
    <property type="match status" value="1"/>
</dbReference>
<dbReference type="Gene3D" id="3.10.129.110">
    <property type="entry name" value="Polyketide synthase dehydratase"/>
    <property type="match status" value="1"/>
</dbReference>
<dbReference type="InterPro" id="IPR057326">
    <property type="entry name" value="KR_dom"/>
</dbReference>
<dbReference type="Pfam" id="PF02801">
    <property type="entry name" value="Ketoacyl-synt_C"/>
    <property type="match status" value="1"/>
</dbReference>
<evidence type="ECO:0000256" key="4">
    <source>
        <dbReference type="ARBA" id="ARBA00022857"/>
    </source>
</evidence>
<keyword evidence="3" id="KW-0808">Transferase</keyword>
<dbReference type="InterPro" id="IPR016036">
    <property type="entry name" value="Malonyl_transacylase_ACP-bd"/>
</dbReference>
<dbReference type="CDD" id="cd05195">
    <property type="entry name" value="enoyl_red"/>
    <property type="match status" value="1"/>
</dbReference>
<dbReference type="GO" id="GO:0031177">
    <property type="term" value="F:phosphopantetheine binding"/>
    <property type="evidence" value="ECO:0007669"/>
    <property type="project" value="InterPro"/>
</dbReference>
<dbReference type="Pfam" id="PF16197">
    <property type="entry name" value="KAsynt_C_assoc"/>
    <property type="match status" value="1"/>
</dbReference>
<evidence type="ECO:0000256" key="2">
    <source>
        <dbReference type="ARBA" id="ARBA00022553"/>
    </source>
</evidence>
<dbReference type="SMART" id="SM00826">
    <property type="entry name" value="PKS_DH"/>
    <property type="match status" value="1"/>
</dbReference>
<dbReference type="Gene3D" id="3.90.180.10">
    <property type="entry name" value="Medium-chain alcohol dehydrogenases, catalytic domain"/>
    <property type="match status" value="1"/>
</dbReference>
<dbReference type="OrthoDB" id="329835at2759"/>
<dbReference type="EMBL" id="MU002050">
    <property type="protein sequence ID" value="KAF2790859.1"/>
    <property type="molecule type" value="Genomic_DNA"/>
</dbReference>
<evidence type="ECO:0000256" key="8">
    <source>
        <dbReference type="PROSITE-ProRule" id="PRU01363"/>
    </source>
</evidence>
<dbReference type="PROSITE" id="PS52019">
    <property type="entry name" value="PKS_MFAS_DH"/>
    <property type="match status" value="1"/>
</dbReference>
<protein>
    <submittedName>
        <fullName evidence="12">Putative polyketide synthase</fullName>
    </submittedName>
</protein>
<dbReference type="InterPro" id="IPR009081">
    <property type="entry name" value="PP-bd_ACP"/>
</dbReference>
<evidence type="ECO:0000256" key="6">
    <source>
        <dbReference type="ARBA" id="ARBA00023268"/>
    </source>
</evidence>
<dbReference type="InterPro" id="IPR049552">
    <property type="entry name" value="PKS_DH_N"/>
</dbReference>
<dbReference type="PROSITE" id="PS52004">
    <property type="entry name" value="KS3_2"/>
    <property type="match status" value="1"/>
</dbReference>
<reference evidence="12" key="1">
    <citation type="journal article" date="2020" name="Stud. Mycol.">
        <title>101 Dothideomycetes genomes: a test case for predicting lifestyles and emergence of pathogens.</title>
        <authorList>
            <person name="Haridas S."/>
            <person name="Albert R."/>
            <person name="Binder M."/>
            <person name="Bloem J."/>
            <person name="Labutti K."/>
            <person name="Salamov A."/>
            <person name="Andreopoulos B."/>
            <person name="Baker S."/>
            <person name="Barry K."/>
            <person name="Bills G."/>
            <person name="Bluhm B."/>
            <person name="Cannon C."/>
            <person name="Castanera R."/>
            <person name="Culley D."/>
            <person name="Daum C."/>
            <person name="Ezra D."/>
            <person name="Gonzalez J."/>
            <person name="Henrissat B."/>
            <person name="Kuo A."/>
            <person name="Liang C."/>
            <person name="Lipzen A."/>
            <person name="Lutzoni F."/>
            <person name="Magnuson J."/>
            <person name="Mondo S."/>
            <person name="Nolan M."/>
            <person name="Ohm R."/>
            <person name="Pangilinan J."/>
            <person name="Park H.-J."/>
            <person name="Ramirez L."/>
            <person name="Alfaro M."/>
            <person name="Sun H."/>
            <person name="Tritt A."/>
            <person name="Yoshinaga Y."/>
            <person name="Zwiers L.-H."/>
            <person name="Turgeon B."/>
            <person name="Goodwin S."/>
            <person name="Spatafora J."/>
            <person name="Crous P."/>
            <person name="Grigoriev I."/>
        </authorList>
    </citation>
    <scope>NUCLEOTIDE SEQUENCE</scope>
    <source>
        <strain evidence="12">CBS 109.77</strain>
    </source>
</reference>
<dbReference type="InterPro" id="IPR020841">
    <property type="entry name" value="PKS_Beta-ketoAc_synthase_dom"/>
</dbReference>
<feature type="active site" description="Proton acceptor; for dehydratase activity" evidence="8">
    <location>
        <position position="962"/>
    </location>
</feature>
<dbReference type="InterPro" id="IPR001227">
    <property type="entry name" value="Ac_transferase_dom_sf"/>
</dbReference>
<dbReference type="InterPro" id="IPR020807">
    <property type="entry name" value="PKS_DH"/>
</dbReference>
<dbReference type="InterPro" id="IPR016039">
    <property type="entry name" value="Thiolase-like"/>
</dbReference>
<dbReference type="SMART" id="SM00825">
    <property type="entry name" value="PKS_KS"/>
    <property type="match status" value="1"/>
</dbReference>
<keyword evidence="5" id="KW-0560">Oxidoreductase</keyword>
<gene>
    <name evidence="12" type="ORF">K505DRAFT_377211</name>
</gene>
<dbReference type="SUPFAM" id="SSF52151">
    <property type="entry name" value="FabD/lysophospholipase-like"/>
    <property type="match status" value="1"/>
</dbReference>
<dbReference type="Pfam" id="PF21089">
    <property type="entry name" value="PKS_DH_N"/>
    <property type="match status" value="1"/>
</dbReference>
<keyword evidence="1" id="KW-0596">Phosphopantetheine</keyword>
<dbReference type="GO" id="GO:0004315">
    <property type="term" value="F:3-oxoacyl-[acyl-carrier-protein] synthase activity"/>
    <property type="evidence" value="ECO:0007669"/>
    <property type="project" value="InterPro"/>
</dbReference>
<feature type="domain" description="Ketosynthase family 3 (KS3)" evidence="10">
    <location>
        <begin position="1"/>
        <end position="430"/>
    </location>
</feature>
<dbReference type="InterPro" id="IPR014030">
    <property type="entry name" value="Ketoacyl_synth_N"/>
</dbReference>
<dbReference type="InterPro" id="IPR013149">
    <property type="entry name" value="ADH-like_C"/>
</dbReference>
<dbReference type="InterPro" id="IPR014031">
    <property type="entry name" value="Ketoacyl_synth_C"/>
</dbReference>
<dbReference type="InterPro" id="IPR042104">
    <property type="entry name" value="PKS_dehydratase_sf"/>
</dbReference>
<dbReference type="InterPro" id="IPR032821">
    <property type="entry name" value="PKS_assoc"/>
</dbReference>
<sequence>MDPIVIVGMGCRLPGGVKSPSEFWELIMKKKIANSTRVPLSRFNIDAYYHPDNDRPGSFNVPGGYFLDDNPADFDPTLFKLSPVEAMWMDPQQRKLLEVVYEAFENSGSTMEDVSRQVTGCFVASFTSDFQQMVLKETDFRHSYGTTGIDPGLLGNRISHIFDLKGPSVLLNTACSSSMYAVESACLAINRGECEGAVVGGANWILTVDQHMNTAKLGVLSPTSMCHSFDQSADGYGRGEAVGALYIKSLSAALRDGNPIRAVIRSVATNSNGRHSDNGITYPSLQGQVEVISAAHRLGNLDPKLTSYIECHGTGTQVGDPIEVRAISKAFRSQSTSSEPILIGSVKPNFGHSEAASSFCTIMKAVLALEKGMIPPTAGVDTLNKSIDWDGMNVKVVTKPTPFTSTLPVQRIGVSAFGYGGTNGHAILESVRSILPDYCRHRQLNEVGPAFQDGYRKGREDYAHLLLFSAHSKSTLIKNVESYHRVCNKSNLLDLAHTLGVHRSQHKHRTFVVCHESSCDLDLSVAVENAVDATNLAQIAFAFTGQGAQWAKMGQHLLRAYPSFLCTIRNLDGYLRCLTHAPDWTIEATLLTHEASSRIHEPEFSQPLCTAIQIGLVNMLSRWGVHAVATVGHSSGEIAAAYCSGYISAQEAIIVAYLRGKAVSSPRRKGAMLAVGLGAGQVEVYLQPYLNRLAIACHNSPDSITISGDADAIHQLKSNLDAADIFSRVVKTGEQAYHSYHMKDVASKYLYLLEMDRESLETNAGFRSRIPMFSTVTGKPVMKNTLSTAYWCENLTSPVLFSQAVHNMLTANNEINIIVEIGPHSTFSAAIRKICANANLPAVAYLSTLKRSENDQLQLLKLAGDLWARNVPLDTKAVTAVEKLGKNGSVLEERGTILVDLPPYQWEYGKRLWAESRQSQEQRFSQHPRHDILGRKVLGTSTIEPVWRNILRHKDLPWLMHHSLGGEAVFPAAGYFSMAIEAMAQANSFLEEPFSIVNYTLSDVAISSTLVVPDNDEGLETLFSLRSGQGKSDSVQWKHFTVTSLSHGEWKEHATGKIGINVRSRGQHHRTLPKMPVKATSQSWNEKLRTLGFDFGPSFQNSTTVYTNSELHMAATDMTIKQECGYMANESRYVIHPACIDSCLQPSLIGIHKGSLDSVICGTVLTHFDKVSIWPPTPEQLNNGDARVTSRMTRRGNRSYLCDAQLISHDGELLADFSNIHLVNYEGAKLSHLSHSRDLYTKQDWKIDPDYLHNVGEAELLSVTTWSDLIELFMHKNCNLRVLCFGIECMESLRGNDSPLNITVIPRSVTDSERLTSIQNAEKNIKIHQLGTASEGSLQSDTLGTFDLIISGSSGLADTVANLHTIIDPQGYLLLLNDLADHTPVLPNEFHRRRSFQVENHRVTLNTPARQPPSSTNTRSILILHRHTRTAFQTTLTSLLQTSGFSVRQAPLEDAEPNPEDRIFVLAELEGPIFSTLTEKELGALQRITDGISSVTWVTSGGLLKGLRPQLGMAAGWARVVTNENQLLSLVLIDVDDAPSSQERLQQVLVDVAENWAGGGGGSRSRETEYCIDDGAVYICRLVPDKKINDKFVVVPQEPHRVALKDSPALRGECRSGKITFRHDERSSDPLGVEEVEIQVRAIGLNREDANAIAGSDFSSTFSHEVAGVVVRIGSAVPPSLAVGDTVFGFSFDTMATTQRTRHDLLQRMTPGQTWRRMAAVPMACTAALYAVEDLARLKPNQTVVIIDGYGVAAMVAIQLCNAMGASTIVVAHSESTVAMLRTSTIALRGIINPKQEHVSSRLQHLTNGKGIDVLLCSASTDASLIEECSRTFAPFGRIVLHGPSSRAVITAISTANYPSIMSFDIRDLYHHRPQVLSRLLQKSTTMYSNGAIDPIWPITLKQPTEMTETMRTMSTYMGHGKTVLEYAPAAEFEVHDRPRRVLHFSDQATYLLVGCLGGLGRSLASWMIERGAKRLAFLSRGGTDKPAAAELVAHIRELGVHVQVLKANVISKLDVEEAIATIEKQYPIRGVVNAAMVLRDGFFQNTNISSWHRVIEPKVQGSLILHDIFSNKGELDFFVMTGSISATLGAGGQSNYAAANCFLDALARHRRAHDLPGISLVLPAIVGIGYVAANPEIEASIRRRGMSCIDESEMLRAFEIAMMSMDELPTGTDHVIAGLQPAQLAKSIKAAKADTFWRLDRRLRSLLAASGTYADMETAAANERIVAIINGASSEDDAVGAVVECLIERLSRLLMINAVDIRNTGKSLANYGLDSMIGAEFRNWIFREFKVNVPFQQLLAGNVTIARLAADLCEKVRETGEY</sequence>
<dbReference type="InterPro" id="IPR020806">
    <property type="entry name" value="PKS_PP-bd"/>
</dbReference>
<accession>A0A6A6X3F9</accession>
<keyword evidence="4" id="KW-0521">NADP</keyword>
<dbReference type="Pfam" id="PF14765">
    <property type="entry name" value="PS-DH"/>
    <property type="match status" value="1"/>
</dbReference>
<dbReference type="InterPro" id="IPR036291">
    <property type="entry name" value="NAD(P)-bd_dom_sf"/>
</dbReference>
<feature type="active site" description="Proton donor; for dehydratase activity" evidence="8">
    <location>
        <position position="1141"/>
    </location>
</feature>
<evidence type="ECO:0000259" key="10">
    <source>
        <dbReference type="PROSITE" id="PS52004"/>
    </source>
</evidence>
<dbReference type="Gene3D" id="3.30.70.3290">
    <property type="match status" value="1"/>
</dbReference>
<evidence type="ECO:0000259" key="9">
    <source>
        <dbReference type="PROSITE" id="PS50075"/>
    </source>
</evidence>
<dbReference type="Pfam" id="PF23297">
    <property type="entry name" value="ACP_SdgA_C"/>
    <property type="match status" value="1"/>
</dbReference>
<dbReference type="Gene3D" id="3.40.366.10">
    <property type="entry name" value="Malonyl-Coenzyme A Acyl Carrier Protein, domain 2"/>
    <property type="match status" value="1"/>
</dbReference>
<dbReference type="GO" id="GO:0008168">
    <property type="term" value="F:methyltransferase activity"/>
    <property type="evidence" value="ECO:0007669"/>
    <property type="project" value="UniProtKB-KW"/>
</dbReference>
<dbReference type="SUPFAM" id="SSF55048">
    <property type="entry name" value="Probable ACP-binding domain of malonyl-CoA ACP transacylase"/>
    <property type="match status" value="1"/>
</dbReference>
<dbReference type="Gene3D" id="1.10.1200.10">
    <property type="entry name" value="ACP-like"/>
    <property type="match status" value="1"/>
</dbReference>
<dbReference type="SMART" id="SM00823">
    <property type="entry name" value="PKS_PP"/>
    <property type="match status" value="1"/>
</dbReference>
<dbReference type="GO" id="GO:0044550">
    <property type="term" value="P:secondary metabolite biosynthetic process"/>
    <property type="evidence" value="ECO:0007669"/>
    <property type="project" value="TreeGrafter"/>
</dbReference>
<keyword evidence="7" id="KW-0012">Acyltransferase</keyword>
<dbReference type="InterPro" id="IPR018201">
    <property type="entry name" value="Ketoacyl_synth_AS"/>
</dbReference>
<dbReference type="GO" id="GO:0004312">
    <property type="term" value="F:fatty acid synthase activity"/>
    <property type="evidence" value="ECO:0007669"/>
    <property type="project" value="TreeGrafter"/>
</dbReference>
<feature type="region of interest" description="N-terminal hotdog fold" evidence="8">
    <location>
        <begin position="930"/>
        <end position="1065"/>
    </location>
</feature>
<dbReference type="SUPFAM" id="SSF47336">
    <property type="entry name" value="ACP-like"/>
    <property type="match status" value="1"/>
</dbReference>
<keyword evidence="2" id="KW-0597">Phosphoprotein</keyword>
<dbReference type="InterPro" id="IPR020843">
    <property type="entry name" value="ER"/>
</dbReference>
<keyword evidence="13" id="KW-1185">Reference proteome</keyword>
<dbReference type="Pfam" id="PF00107">
    <property type="entry name" value="ADH_zinc_N"/>
    <property type="match status" value="1"/>
</dbReference>
<dbReference type="InterPro" id="IPR014043">
    <property type="entry name" value="Acyl_transferase_dom"/>
</dbReference>
<dbReference type="PROSITE" id="PS50075">
    <property type="entry name" value="CARRIER"/>
    <property type="match status" value="1"/>
</dbReference>
<dbReference type="GO" id="GO:0032259">
    <property type="term" value="P:methylation"/>
    <property type="evidence" value="ECO:0007669"/>
    <property type="project" value="UniProtKB-KW"/>
</dbReference>
<dbReference type="SUPFAM" id="SSF53901">
    <property type="entry name" value="Thiolase-like"/>
    <property type="match status" value="1"/>
</dbReference>
<organism evidence="12 13">
    <name type="scientific">Melanomma pulvis-pyrius CBS 109.77</name>
    <dbReference type="NCBI Taxonomy" id="1314802"/>
    <lineage>
        <taxon>Eukaryota</taxon>
        <taxon>Fungi</taxon>
        <taxon>Dikarya</taxon>
        <taxon>Ascomycota</taxon>
        <taxon>Pezizomycotina</taxon>
        <taxon>Dothideomycetes</taxon>
        <taxon>Pleosporomycetidae</taxon>
        <taxon>Pleosporales</taxon>
        <taxon>Melanommataceae</taxon>
        <taxon>Melanomma</taxon>
    </lineage>
</organism>
<evidence type="ECO:0000256" key="5">
    <source>
        <dbReference type="ARBA" id="ARBA00023002"/>
    </source>
</evidence>
<dbReference type="InterPro" id="IPR049551">
    <property type="entry name" value="PKS_DH_C"/>
</dbReference>
<proteinExistence type="predicted"/>
<evidence type="ECO:0000313" key="13">
    <source>
        <dbReference type="Proteomes" id="UP000799757"/>
    </source>
</evidence>
<dbReference type="InterPro" id="IPR016035">
    <property type="entry name" value="Acyl_Trfase/lysoPLipase"/>
</dbReference>
<dbReference type="Pfam" id="PF08659">
    <property type="entry name" value="KR"/>
    <property type="match status" value="1"/>
</dbReference>
<evidence type="ECO:0000259" key="11">
    <source>
        <dbReference type="PROSITE" id="PS52019"/>
    </source>
</evidence>
<dbReference type="InterPro" id="IPR050091">
    <property type="entry name" value="PKS_NRPS_Biosynth_Enz"/>
</dbReference>
<dbReference type="InterPro" id="IPR036736">
    <property type="entry name" value="ACP-like_sf"/>
</dbReference>
<evidence type="ECO:0000256" key="7">
    <source>
        <dbReference type="ARBA" id="ARBA00023315"/>
    </source>
</evidence>
<evidence type="ECO:0000256" key="1">
    <source>
        <dbReference type="ARBA" id="ARBA00022450"/>
    </source>
</evidence>
<dbReference type="PANTHER" id="PTHR43775:SF50">
    <property type="entry name" value="HIGHLY REDUCING POLYKETIDE SYNTHASE SRDA"/>
    <property type="match status" value="1"/>
</dbReference>
<evidence type="ECO:0000313" key="12">
    <source>
        <dbReference type="EMBL" id="KAF2790859.1"/>
    </source>
</evidence>
<dbReference type="Gene3D" id="3.40.50.720">
    <property type="entry name" value="NAD(P)-binding Rossmann-like Domain"/>
    <property type="match status" value="3"/>
</dbReference>
<dbReference type="Proteomes" id="UP000799757">
    <property type="component" value="Unassembled WGS sequence"/>
</dbReference>
<dbReference type="InterPro" id="IPR013968">
    <property type="entry name" value="PKS_KR"/>
</dbReference>
<dbReference type="PROSITE" id="PS00606">
    <property type="entry name" value="KS3_1"/>
    <property type="match status" value="1"/>
</dbReference>
<name>A0A6A6X3F9_9PLEO</name>
<keyword evidence="6" id="KW-0511">Multifunctional enzyme</keyword>
<dbReference type="SMART" id="SM00822">
    <property type="entry name" value="PKS_KR"/>
    <property type="match status" value="1"/>
</dbReference>
<dbReference type="Pfam" id="PF00109">
    <property type="entry name" value="ketoacyl-synt"/>
    <property type="match status" value="1"/>
</dbReference>
<dbReference type="GO" id="GO:0016491">
    <property type="term" value="F:oxidoreductase activity"/>
    <property type="evidence" value="ECO:0007669"/>
    <property type="project" value="UniProtKB-KW"/>
</dbReference>